<dbReference type="OrthoDB" id="10066429at2759"/>
<protein>
    <recommendedName>
        <fullName evidence="11">Mannosyltransferase</fullName>
        <ecNumber evidence="11">2.4.1.-</ecNumber>
    </recommendedName>
</protein>
<organism evidence="13 14">
    <name type="scientific">Morchella conica CCBAS932</name>
    <dbReference type="NCBI Taxonomy" id="1392247"/>
    <lineage>
        <taxon>Eukaryota</taxon>
        <taxon>Fungi</taxon>
        <taxon>Dikarya</taxon>
        <taxon>Ascomycota</taxon>
        <taxon>Pezizomycotina</taxon>
        <taxon>Pezizomycetes</taxon>
        <taxon>Pezizales</taxon>
        <taxon>Morchellaceae</taxon>
        <taxon>Morchella</taxon>
    </lineage>
</organism>
<dbReference type="PANTHER" id="PTHR22760">
    <property type="entry name" value="GLYCOSYLTRANSFERASE"/>
    <property type="match status" value="1"/>
</dbReference>
<comment type="pathway">
    <text evidence="2">Glycolipid biosynthesis; glycosylphosphatidylinositol-anchor biosynthesis.</text>
</comment>
<feature type="transmembrane region" description="Helical" evidence="11">
    <location>
        <begin position="351"/>
        <end position="368"/>
    </location>
</feature>
<keyword evidence="12" id="KW-0732">Signal</keyword>
<dbReference type="EC" id="2.4.1.-" evidence="11"/>
<reference evidence="13 14" key="1">
    <citation type="journal article" date="2018" name="Nat. Ecol. Evol.">
        <title>Pezizomycetes genomes reveal the molecular basis of ectomycorrhizal truffle lifestyle.</title>
        <authorList>
            <person name="Murat C."/>
            <person name="Payen T."/>
            <person name="Noel B."/>
            <person name="Kuo A."/>
            <person name="Morin E."/>
            <person name="Chen J."/>
            <person name="Kohler A."/>
            <person name="Krizsan K."/>
            <person name="Balestrini R."/>
            <person name="Da Silva C."/>
            <person name="Montanini B."/>
            <person name="Hainaut M."/>
            <person name="Levati E."/>
            <person name="Barry K.W."/>
            <person name="Belfiori B."/>
            <person name="Cichocki N."/>
            <person name="Clum A."/>
            <person name="Dockter R.B."/>
            <person name="Fauchery L."/>
            <person name="Guy J."/>
            <person name="Iotti M."/>
            <person name="Le Tacon F."/>
            <person name="Lindquist E.A."/>
            <person name="Lipzen A."/>
            <person name="Malagnac F."/>
            <person name="Mello A."/>
            <person name="Molinier V."/>
            <person name="Miyauchi S."/>
            <person name="Poulain J."/>
            <person name="Riccioni C."/>
            <person name="Rubini A."/>
            <person name="Sitrit Y."/>
            <person name="Splivallo R."/>
            <person name="Traeger S."/>
            <person name="Wang M."/>
            <person name="Zifcakova L."/>
            <person name="Wipf D."/>
            <person name="Zambonelli A."/>
            <person name="Paolocci F."/>
            <person name="Nowrousian M."/>
            <person name="Ottonello S."/>
            <person name="Baldrian P."/>
            <person name="Spatafora J.W."/>
            <person name="Henrissat B."/>
            <person name="Nagy L.G."/>
            <person name="Aury J.M."/>
            <person name="Wincker P."/>
            <person name="Grigoriev I.V."/>
            <person name="Bonfante P."/>
            <person name="Martin F.M."/>
        </authorList>
    </citation>
    <scope>NUCLEOTIDE SEQUENCE [LARGE SCALE GENOMIC DNA]</scope>
    <source>
        <strain evidence="13 14">CCBAS932</strain>
    </source>
</reference>
<proteinExistence type="inferred from homology"/>
<evidence type="ECO:0000256" key="2">
    <source>
        <dbReference type="ARBA" id="ARBA00004687"/>
    </source>
</evidence>
<dbReference type="AlphaFoldDB" id="A0A3N4KAQ7"/>
<evidence type="ECO:0000256" key="5">
    <source>
        <dbReference type="ARBA" id="ARBA00022679"/>
    </source>
</evidence>
<dbReference type="STRING" id="1392247.A0A3N4KAQ7"/>
<evidence type="ECO:0000256" key="8">
    <source>
        <dbReference type="ARBA" id="ARBA00022989"/>
    </source>
</evidence>
<evidence type="ECO:0000256" key="9">
    <source>
        <dbReference type="ARBA" id="ARBA00023136"/>
    </source>
</evidence>
<feature type="transmembrane region" description="Helical" evidence="11">
    <location>
        <begin position="87"/>
        <end position="108"/>
    </location>
</feature>
<keyword evidence="14" id="KW-1185">Reference proteome</keyword>
<keyword evidence="6 11" id="KW-0812">Transmembrane</keyword>
<dbReference type="InParanoid" id="A0A3N4KAQ7"/>
<keyword evidence="9 11" id="KW-0472">Membrane</keyword>
<comment type="subcellular location">
    <subcellularLocation>
        <location evidence="1 11">Endoplasmic reticulum membrane</location>
        <topology evidence="1 11">Multi-pass membrane protein</topology>
    </subcellularLocation>
</comment>
<feature type="chain" id="PRO_5017947167" description="Mannosyltransferase" evidence="12">
    <location>
        <begin position="18"/>
        <end position="526"/>
    </location>
</feature>
<dbReference type="GO" id="GO:0005789">
    <property type="term" value="C:endoplasmic reticulum membrane"/>
    <property type="evidence" value="ECO:0007669"/>
    <property type="project" value="UniProtKB-SubCell"/>
</dbReference>
<evidence type="ECO:0000256" key="1">
    <source>
        <dbReference type="ARBA" id="ARBA00004477"/>
    </source>
</evidence>
<keyword evidence="5" id="KW-0808">Transferase</keyword>
<evidence type="ECO:0000256" key="3">
    <source>
        <dbReference type="ARBA" id="ARBA00022502"/>
    </source>
</evidence>
<dbReference type="Proteomes" id="UP000277580">
    <property type="component" value="Unassembled WGS sequence"/>
</dbReference>
<comment type="caution">
    <text evidence="11">Lacks conserved residue(s) required for the propagation of feature annotation.</text>
</comment>
<dbReference type="GO" id="GO:0000026">
    <property type="term" value="F:alpha-1,2-mannosyltransferase activity"/>
    <property type="evidence" value="ECO:0007669"/>
    <property type="project" value="TreeGrafter"/>
</dbReference>
<comment type="similarity">
    <text evidence="10">Belongs to the glycosyltransferase 22 family. PIGZ subfamily.</text>
</comment>
<evidence type="ECO:0000256" key="6">
    <source>
        <dbReference type="ARBA" id="ARBA00022692"/>
    </source>
</evidence>
<evidence type="ECO:0000256" key="12">
    <source>
        <dbReference type="SAM" id="SignalP"/>
    </source>
</evidence>
<evidence type="ECO:0000256" key="4">
    <source>
        <dbReference type="ARBA" id="ARBA00022676"/>
    </source>
</evidence>
<dbReference type="GO" id="GO:0006506">
    <property type="term" value="P:GPI anchor biosynthetic process"/>
    <property type="evidence" value="ECO:0007669"/>
    <property type="project" value="UniProtKB-KW"/>
</dbReference>
<keyword evidence="3" id="KW-0337">GPI-anchor biosynthesis</keyword>
<keyword evidence="7 11" id="KW-0256">Endoplasmic reticulum</keyword>
<evidence type="ECO:0000256" key="7">
    <source>
        <dbReference type="ARBA" id="ARBA00022824"/>
    </source>
</evidence>
<dbReference type="EMBL" id="ML119179">
    <property type="protein sequence ID" value="RPB07586.1"/>
    <property type="molecule type" value="Genomic_DNA"/>
</dbReference>
<sequence>MWRRVYLFLALVRLYFALSPSYIHPDEHFQGPEVIAGDIFDWRITKTWEFTSAAPIRSVFPLWAAYGIPMHLVRWIMPGAESPSPMLVFYSLRILFFLISFVLEDWAIQELIASPRGRRISLLLLASSYVTWTYQTHTFSNSIETIGVAWSLVLIRRISSSKDAAWLSSAALGFIVIFSIFNRITFPAFLLLPGLTLIPHFLRHPTTVIPLVVFGLGATGLAIYLDTVYYSSSLAPSLYALFSHPLSHPLVITPLNNLLYNSKSSNLSLHGLHPRYTHILINLPQLLGPALISLFTSWTWPLQLPLLSAVSGIAVLSIFQHQEARFLVPLVPLLLSSISLPKNIILQRLWIVIWVMFNVVYGALMGIFHQGGVVPVQLHMGNVTNAANAVWWKTYQPPTWLLGEPSKNGNIPQLLTTDLMGAKISVLVNTLQPLAQCDTGEQQANNYLVAPLSAIDLDVFALGTNKSLPFWLKKEWEYRNHFNMDDMDFADDGFLPTIERVVGRRGLGVWRVVRTDCPERDDRKLN</sequence>
<gene>
    <name evidence="13" type="ORF">P167DRAFT_555736</name>
</gene>
<evidence type="ECO:0000313" key="13">
    <source>
        <dbReference type="EMBL" id="RPB07586.1"/>
    </source>
</evidence>
<keyword evidence="4 11" id="KW-0328">Glycosyltransferase</keyword>
<evidence type="ECO:0000313" key="14">
    <source>
        <dbReference type="Proteomes" id="UP000277580"/>
    </source>
</evidence>
<dbReference type="PANTHER" id="PTHR22760:SF3">
    <property type="entry name" value="GPI MANNOSYLTRANSFERASE 4"/>
    <property type="match status" value="1"/>
</dbReference>
<evidence type="ECO:0000256" key="10">
    <source>
        <dbReference type="ARBA" id="ARBA00038466"/>
    </source>
</evidence>
<keyword evidence="8 11" id="KW-1133">Transmembrane helix</keyword>
<feature type="transmembrane region" description="Helical" evidence="11">
    <location>
        <begin position="207"/>
        <end position="225"/>
    </location>
</feature>
<accession>A0A3N4KAQ7</accession>
<dbReference type="FunCoup" id="A0A3N4KAQ7">
    <property type="interactions" value="49"/>
</dbReference>
<dbReference type="Pfam" id="PF03901">
    <property type="entry name" value="Glyco_transf_22"/>
    <property type="match status" value="1"/>
</dbReference>
<name>A0A3N4KAQ7_9PEZI</name>
<feature type="transmembrane region" description="Helical" evidence="11">
    <location>
        <begin position="170"/>
        <end position="195"/>
    </location>
</feature>
<dbReference type="InterPro" id="IPR005599">
    <property type="entry name" value="GPI_mannosylTrfase"/>
</dbReference>
<evidence type="ECO:0000256" key="11">
    <source>
        <dbReference type="RuleBase" id="RU363075"/>
    </source>
</evidence>
<feature type="signal peptide" evidence="12">
    <location>
        <begin position="1"/>
        <end position="17"/>
    </location>
</feature>